<feature type="domain" description="BLUF" evidence="1">
    <location>
        <begin position="3"/>
        <end position="97"/>
    </location>
</feature>
<evidence type="ECO:0000313" key="2">
    <source>
        <dbReference type="EMBL" id="PTW59758.1"/>
    </source>
</evidence>
<dbReference type="Gene3D" id="3.30.70.100">
    <property type="match status" value="1"/>
</dbReference>
<sequence length="146" mass="16769">MDLVRLIYTSVAVREMRSEDLDDILAVSLSRNAAMNITGLLVHYTETSEFMQLLEGARDDVLALFHGSIAKDPRHRSVEIFHLEDGAERLCPDWRMSFCLERHGGLKERTGLSGFVRHGELSDMRAGFARRLMIAYREEIMRRDTV</sequence>
<dbReference type="EMBL" id="QAYG01000006">
    <property type="protein sequence ID" value="PTW59758.1"/>
    <property type="molecule type" value="Genomic_DNA"/>
</dbReference>
<protein>
    <submittedName>
        <fullName evidence="2">FAD-dependent sensor of blue light</fullName>
    </submittedName>
</protein>
<gene>
    <name evidence="2" type="ORF">C8N35_106143</name>
</gene>
<dbReference type="InterPro" id="IPR007024">
    <property type="entry name" value="BLUF_domain"/>
</dbReference>
<dbReference type="GO" id="GO:0071949">
    <property type="term" value="F:FAD binding"/>
    <property type="evidence" value="ECO:0007669"/>
    <property type="project" value="InterPro"/>
</dbReference>
<dbReference type="GO" id="GO:0009882">
    <property type="term" value="F:blue light photoreceptor activity"/>
    <property type="evidence" value="ECO:0007669"/>
    <property type="project" value="InterPro"/>
</dbReference>
<dbReference type="Pfam" id="PF04940">
    <property type="entry name" value="BLUF"/>
    <property type="match status" value="1"/>
</dbReference>
<dbReference type="SUPFAM" id="SSF54975">
    <property type="entry name" value="Acylphosphatase/BLUF domain-like"/>
    <property type="match status" value="1"/>
</dbReference>
<keyword evidence="3" id="KW-1185">Reference proteome</keyword>
<dbReference type="InterPro" id="IPR036046">
    <property type="entry name" value="Acylphosphatase-like_dom_sf"/>
</dbReference>
<reference evidence="2 3" key="1">
    <citation type="submission" date="2018-04" db="EMBL/GenBank/DDBJ databases">
        <title>Genomic Encyclopedia of Archaeal and Bacterial Type Strains, Phase II (KMG-II): from individual species to whole genera.</title>
        <authorList>
            <person name="Goeker M."/>
        </authorList>
    </citation>
    <scope>NUCLEOTIDE SEQUENCE [LARGE SCALE GENOMIC DNA]</scope>
    <source>
        <strain evidence="2 3">DSM 23382</strain>
    </source>
</reference>
<name>A0A2T5V7M0_9HYPH</name>
<comment type="caution">
    <text evidence="2">The sequence shown here is derived from an EMBL/GenBank/DDBJ whole genome shotgun (WGS) entry which is preliminary data.</text>
</comment>
<dbReference type="AlphaFoldDB" id="A0A2T5V7M0"/>
<proteinExistence type="predicted"/>
<organism evidence="2 3">
    <name type="scientific">Breoghania corrubedonensis</name>
    <dbReference type="NCBI Taxonomy" id="665038"/>
    <lineage>
        <taxon>Bacteria</taxon>
        <taxon>Pseudomonadati</taxon>
        <taxon>Pseudomonadota</taxon>
        <taxon>Alphaproteobacteria</taxon>
        <taxon>Hyphomicrobiales</taxon>
        <taxon>Stappiaceae</taxon>
        <taxon>Breoghania</taxon>
    </lineage>
</organism>
<dbReference type="PROSITE" id="PS50925">
    <property type="entry name" value="BLUF"/>
    <property type="match status" value="1"/>
</dbReference>
<evidence type="ECO:0000313" key="3">
    <source>
        <dbReference type="Proteomes" id="UP000244081"/>
    </source>
</evidence>
<dbReference type="SMART" id="SM01034">
    <property type="entry name" value="BLUF"/>
    <property type="match status" value="1"/>
</dbReference>
<accession>A0A2T5V7M0</accession>
<dbReference type="Proteomes" id="UP000244081">
    <property type="component" value="Unassembled WGS sequence"/>
</dbReference>
<evidence type="ECO:0000259" key="1">
    <source>
        <dbReference type="PROSITE" id="PS50925"/>
    </source>
</evidence>